<dbReference type="InterPro" id="IPR001645">
    <property type="entry name" value="Folylpolyglutamate_synth"/>
</dbReference>
<name>A0ABS4D5H2_9CHLR</name>
<evidence type="ECO:0000313" key="14">
    <source>
        <dbReference type="Proteomes" id="UP001193081"/>
    </source>
</evidence>
<comment type="similarity">
    <text evidence="1 10">Belongs to the folylpolyglutamate synthase family.</text>
</comment>
<gene>
    <name evidence="13" type="ORF">EYB53_002990</name>
</gene>
<dbReference type="Gene3D" id="3.40.1190.10">
    <property type="entry name" value="Mur-like, catalytic domain"/>
    <property type="match status" value="1"/>
</dbReference>
<dbReference type="Pfam" id="PF08245">
    <property type="entry name" value="Mur_ligase_M"/>
    <property type="match status" value="1"/>
</dbReference>
<dbReference type="PIRSF" id="PIRSF001563">
    <property type="entry name" value="Folylpolyglu_synth"/>
    <property type="match status" value="1"/>
</dbReference>
<organism evidence="13 14">
    <name type="scientific">Candidatus Chloroploca mongolica</name>
    <dbReference type="NCBI Taxonomy" id="2528176"/>
    <lineage>
        <taxon>Bacteria</taxon>
        <taxon>Bacillati</taxon>
        <taxon>Chloroflexota</taxon>
        <taxon>Chloroflexia</taxon>
        <taxon>Chloroflexales</taxon>
        <taxon>Chloroflexineae</taxon>
        <taxon>Oscillochloridaceae</taxon>
        <taxon>Candidatus Chloroploca</taxon>
    </lineage>
</organism>
<dbReference type="PANTHER" id="PTHR11136:SF0">
    <property type="entry name" value="DIHYDROFOLATE SYNTHETASE-RELATED"/>
    <property type="match status" value="1"/>
</dbReference>
<evidence type="ECO:0000256" key="1">
    <source>
        <dbReference type="ARBA" id="ARBA00008276"/>
    </source>
</evidence>
<dbReference type="EC" id="6.3.2.17" evidence="2"/>
<comment type="caution">
    <text evidence="13">The sequence shown here is derived from an EMBL/GenBank/DDBJ whole genome shotgun (WGS) entry which is preliminary data.</text>
</comment>
<evidence type="ECO:0000256" key="9">
    <source>
        <dbReference type="ARBA" id="ARBA00047493"/>
    </source>
</evidence>
<comment type="catalytic activity">
    <reaction evidence="9">
        <text>(6S)-5,6,7,8-tetrahydrofolyl-(gamma-L-Glu)(n) + L-glutamate + ATP = (6S)-5,6,7,8-tetrahydrofolyl-(gamma-L-Glu)(n+1) + ADP + phosphate + H(+)</text>
        <dbReference type="Rhea" id="RHEA:10580"/>
        <dbReference type="Rhea" id="RHEA-COMP:14738"/>
        <dbReference type="Rhea" id="RHEA-COMP:14740"/>
        <dbReference type="ChEBI" id="CHEBI:15378"/>
        <dbReference type="ChEBI" id="CHEBI:29985"/>
        <dbReference type="ChEBI" id="CHEBI:30616"/>
        <dbReference type="ChEBI" id="CHEBI:43474"/>
        <dbReference type="ChEBI" id="CHEBI:141005"/>
        <dbReference type="ChEBI" id="CHEBI:456216"/>
        <dbReference type="EC" id="6.3.2.17"/>
    </reaction>
</comment>
<sequence length="436" mass="46558">MLTTYQEALDYIYSFIDPTRKGATTDEEANRNLLRIRALLADAGNPQHTFRSVVIAGTKGKGSTAALVEAIVRAAGWRTGLFTSPHLHSYRERFQIDRTLISQADLISLVAALQPVIDHFDPEPYGRPTTFDLSLLLALHYFASQTIDLAVLEIGLGGRFDAVNVVTPSVAGISSISYDHMAILGASLAEIAWNKAGIIKPGVPVVTVPQADEAMHELINEATLSQAPLWQAAPAGLVPLQPPGTPMAYPVAPQPALQGIFQAENARLALGMALLLEDTGFTIGSEAMRRGLAEVRWPGRFELIPGEPPVLIDGAHNGDSAQKLIASLKASVPYERLILVFGTSRDKAISDIAAELVPFATMVILTRSAHTRAMDLDRMVAAVTPHLQGTLLVKPDVATALAIARELASPHDLILVTGSLFVVAAAREALGMAVAD</sequence>
<keyword evidence="5 10" id="KW-0547">Nucleotide-binding</keyword>
<accession>A0ABS4D5H2</accession>
<evidence type="ECO:0000256" key="10">
    <source>
        <dbReference type="PIRNR" id="PIRNR001563"/>
    </source>
</evidence>
<proteinExistence type="inferred from homology"/>
<evidence type="ECO:0000256" key="7">
    <source>
        <dbReference type="ARBA" id="ARBA00022842"/>
    </source>
</evidence>
<reference evidence="13 14" key="1">
    <citation type="submission" date="2021-03" db="EMBL/GenBank/DDBJ databases">
        <authorList>
            <person name="Grouzdev D.S."/>
        </authorList>
    </citation>
    <scope>NUCLEOTIDE SEQUENCE [LARGE SCALE GENOMIC DNA]</scope>
    <source>
        <strain evidence="13 14">M50-1</strain>
    </source>
</reference>
<keyword evidence="4" id="KW-0479">Metal-binding</keyword>
<evidence type="ECO:0000259" key="12">
    <source>
        <dbReference type="Pfam" id="PF08245"/>
    </source>
</evidence>
<dbReference type="RefSeq" id="WP_135476567.1">
    <property type="nucleotide sequence ID" value="NZ_SIJK02000003.1"/>
</dbReference>
<keyword evidence="7" id="KW-0460">Magnesium</keyword>
<dbReference type="SUPFAM" id="SSF53623">
    <property type="entry name" value="MurD-like peptide ligases, catalytic domain"/>
    <property type="match status" value="1"/>
</dbReference>
<dbReference type="Pfam" id="PF02875">
    <property type="entry name" value="Mur_ligase_C"/>
    <property type="match status" value="1"/>
</dbReference>
<dbReference type="Proteomes" id="UP001193081">
    <property type="component" value="Unassembled WGS sequence"/>
</dbReference>
<evidence type="ECO:0000259" key="11">
    <source>
        <dbReference type="Pfam" id="PF02875"/>
    </source>
</evidence>
<dbReference type="InterPro" id="IPR036615">
    <property type="entry name" value="Mur_ligase_C_dom_sf"/>
</dbReference>
<dbReference type="PANTHER" id="PTHR11136">
    <property type="entry name" value="FOLYLPOLYGLUTAMATE SYNTHASE-RELATED"/>
    <property type="match status" value="1"/>
</dbReference>
<feature type="domain" description="Mur ligase C-terminal" evidence="11">
    <location>
        <begin position="299"/>
        <end position="419"/>
    </location>
</feature>
<protein>
    <recommendedName>
        <fullName evidence="2">tetrahydrofolate synthase</fullName>
        <ecNumber evidence="2">6.3.2.17</ecNumber>
    </recommendedName>
    <alternativeName>
        <fullName evidence="8">Tetrahydrofolylpolyglutamate synthase</fullName>
    </alternativeName>
</protein>
<dbReference type="InterPro" id="IPR013221">
    <property type="entry name" value="Mur_ligase_cen"/>
</dbReference>
<keyword evidence="14" id="KW-1185">Reference proteome</keyword>
<evidence type="ECO:0000256" key="3">
    <source>
        <dbReference type="ARBA" id="ARBA00022598"/>
    </source>
</evidence>
<dbReference type="NCBIfam" id="TIGR01499">
    <property type="entry name" value="folC"/>
    <property type="match status" value="1"/>
</dbReference>
<evidence type="ECO:0000256" key="5">
    <source>
        <dbReference type="ARBA" id="ARBA00022741"/>
    </source>
</evidence>
<evidence type="ECO:0000256" key="2">
    <source>
        <dbReference type="ARBA" id="ARBA00013025"/>
    </source>
</evidence>
<dbReference type="Gene3D" id="3.90.190.20">
    <property type="entry name" value="Mur ligase, C-terminal domain"/>
    <property type="match status" value="1"/>
</dbReference>
<dbReference type="InterPro" id="IPR004101">
    <property type="entry name" value="Mur_ligase_C"/>
</dbReference>
<dbReference type="SUPFAM" id="SSF53244">
    <property type="entry name" value="MurD-like peptide ligases, peptide-binding domain"/>
    <property type="match status" value="1"/>
</dbReference>
<evidence type="ECO:0000256" key="8">
    <source>
        <dbReference type="ARBA" id="ARBA00030592"/>
    </source>
</evidence>
<evidence type="ECO:0000313" key="13">
    <source>
        <dbReference type="EMBL" id="MBP1464668.1"/>
    </source>
</evidence>
<dbReference type="EMBL" id="SIJK02000003">
    <property type="protein sequence ID" value="MBP1464668.1"/>
    <property type="molecule type" value="Genomic_DNA"/>
</dbReference>
<feature type="domain" description="Mur ligase central" evidence="12">
    <location>
        <begin position="55"/>
        <end position="223"/>
    </location>
</feature>
<evidence type="ECO:0000256" key="4">
    <source>
        <dbReference type="ARBA" id="ARBA00022723"/>
    </source>
</evidence>
<dbReference type="InterPro" id="IPR036565">
    <property type="entry name" value="Mur-like_cat_sf"/>
</dbReference>
<keyword evidence="6 10" id="KW-0067">ATP-binding</keyword>
<evidence type="ECO:0000256" key="6">
    <source>
        <dbReference type="ARBA" id="ARBA00022840"/>
    </source>
</evidence>
<keyword evidence="3 10" id="KW-0436">Ligase</keyword>